<feature type="compositionally biased region" description="Polar residues" evidence="1">
    <location>
        <begin position="171"/>
        <end position="194"/>
    </location>
</feature>
<sequence length="414" mass="44243">MDIFRSKRTSAHEPLADERPAKRISTPAGQRLSLIIESTNALRSKSPATAKINVTTTSTYCNDPTHQHIGPVQHRHSSTKKSAIVSVLTGGRLNTPRESSEDRTPNGSNLSVIWTHSAKEPQRAMDQEADSHHSGRSACVDHCSGSRFSSGVEEEGFEQVCVIDSPYSPAPSATTGDSQPAGNNPGTSPSSGTETGKPPTPTASLAPSALPSGFPVGAYSFVTFLDTVRTDCTANAATWSCPPSTNYYSDPQKALTILNWAISGSPGSYMITSNGQDPTLGTMFQNEKLDLLDGGKDTERYFFQFSRAKAVNMTGSVGDQKGDFECDYSATTITGSLYTKMGKTYPKDTIAVGNAANPVWPYAARIEQSVGGGDNVPSCKKKSGEKVTDGLKAQDAGTLCSCMYRNWTPPRPYK</sequence>
<dbReference type="OrthoDB" id="5296155at2759"/>
<evidence type="ECO:0000313" key="2">
    <source>
        <dbReference type="EMBL" id="KAF2820538.1"/>
    </source>
</evidence>
<evidence type="ECO:0000313" key="3">
    <source>
        <dbReference type="Proteomes" id="UP000799424"/>
    </source>
</evidence>
<organism evidence="2 3">
    <name type="scientific">Ophiobolus disseminans</name>
    <dbReference type="NCBI Taxonomy" id="1469910"/>
    <lineage>
        <taxon>Eukaryota</taxon>
        <taxon>Fungi</taxon>
        <taxon>Dikarya</taxon>
        <taxon>Ascomycota</taxon>
        <taxon>Pezizomycotina</taxon>
        <taxon>Dothideomycetes</taxon>
        <taxon>Pleosporomycetidae</taxon>
        <taxon>Pleosporales</taxon>
        <taxon>Pleosporineae</taxon>
        <taxon>Phaeosphaeriaceae</taxon>
        <taxon>Ophiobolus</taxon>
    </lineage>
</organism>
<protein>
    <submittedName>
        <fullName evidence="2">Uncharacterized protein</fullName>
    </submittedName>
</protein>
<keyword evidence="3" id="KW-1185">Reference proteome</keyword>
<reference evidence="2" key="1">
    <citation type="journal article" date="2020" name="Stud. Mycol.">
        <title>101 Dothideomycetes genomes: a test case for predicting lifestyles and emergence of pathogens.</title>
        <authorList>
            <person name="Haridas S."/>
            <person name="Albert R."/>
            <person name="Binder M."/>
            <person name="Bloem J."/>
            <person name="Labutti K."/>
            <person name="Salamov A."/>
            <person name="Andreopoulos B."/>
            <person name="Baker S."/>
            <person name="Barry K."/>
            <person name="Bills G."/>
            <person name="Bluhm B."/>
            <person name="Cannon C."/>
            <person name="Castanera R."/>
            <person name="Culley D."/>
            <person name="Daum C."/>
            <person name="Ezra D."/>
            <person name="Gonzalez J."/>
            <person name="Henrissat B."/>
            <person name="Kuo A."/>
            <person name="Liang C."/>
            <person name="Lipzen A."/>
            <person name="Lutzoni F."/>
            <person name="Magnuson J."/>
            <person name="Mondo S."/>
            <person name="Nolan M."/>
            <person name="Ohm R."/>
            <person name="Pangilinan J."/>
            <person name="Park H.-J."/>
            <person name="Ramirez L."/>
            <person name="Alfaro M."/>
            <person name="Sun H."/>
            <person name="Tritt A."/>
            <person name="Yoshinaga Y."/>
            <person name="Zwiers L.-H."/>
            <person name="Turgeon B."/>
            <person name="Goodwin S."/>
            <person name="Spatafora J."/>
            <person name="Crous P."/>
            <person name="Grigoriev I."/>
        </authorList>
    </citation>
    <scope>NUCLEOTIDE SEQUENCE</scope>
    <source>
        <strain evidence="2">CBS 113818</strain>
    </source>
</reference>
<feature type="region of interest" description="Disordered" evidence="1">
    <location>
        <begin position="168"/>
        <end position="208"/>
    </location>
</feature>
<gene>
    <name evidence="2" type="ORF">CC86DRAFT_387017</name>
</gene>
<name>A0A6A6ZI39_9PLEO</name>
<dbReference type="Proteomes" id="UP000799424">
    <property type="component" value="Unassembled WGS sequence"/>
</dbReference>
<feature type="region of interest" description="Disordered" evidence="1">
    <location>
        <begin position="120"/>
        <end position="139"/>
    </location>
</feature>
<proteinExistence type="predicted"/>
<dbReference type="AlphaFoldDB" id="A0A6A6ZI39"/>
<accession>A0A6A6ZI39</accession>
<feature type="compositionally biased region" description="Basic and acidic residues" evidence="1">
    <location>
        <begin position="10"/>
        <end position="21"/>
    </location>
</feature>
<feature type="compositionally biased region" description="Basic and acidic residues" evidence="1">
    <location>
        <begin position="120"/>
        <end position="133"/>
    </location>
</feature>
<feature type="region of interest" description="Disordered" evidence="1">
    <location>
        <begin position="91"/>
        <end position="111"/>
    </location>
</feature>
<evidence type="ECO:0000256" key="1">
    <source>
        <dbReference type="SAM" id="MobiDB-lite"/>
    </source>
</evidence>
<dbReference type="EMBL" id="MU006240">
    <property type="protein sequence ID" value="KAF2820538.1"/>
    <property type="molecule type" value="Genomic_DNA"/>
</dbReference>
<feature type="region of interest" description="Disordered" evidence="1">
    <location>
        <begin position="1"/>
        <end position="28"/>
    </location>
</feature>